<dbReference type="Proteomes" id="UP000268093">
    <property type="component" value="Unassembled WGS sequence"/>
</dbReference>
<comment type="caution">
    <text evidence="1">The sequence shown here is derived from an EMBL/GenBank/DDBJ whole genome shotgun (WGS) entry which is preliminary data.</text>
</comment>
<evidence type="ECO:0000313" key="1">
    <source>
        <dbReference type="EMBL" id="RUP51533.1"/>
    </source>
</evidence>
<keyword evidence="2" id="KW-1185">Reference proteome</keyword>
<gene>
    <name evidence="1" type="ORF">BC936DRAFT_147606</name>
</gene>
<organism evidence="1 2">
    <name type="scientific">Jimgerdemannia flammicorona</name>
    <dbReference type="NCBI Taxonomy" id="994334"/>
    <lineage>
        <taxon>Eukaryota</taxon>
        <taxon>Fungi</taxon>
        <taxon>Fungi incertae sedis</taxon>
        <taxon>Mucoromycota</taxon>
        <taxon>Mucoromycotina</taxon>
        <taxon>Endogonomycetes</taxon>
        <taxon>Endogonales</taxon>
        <taxon>Endogonaceae</taxon>
        <taxon>Jimgerdemannia</taxon>
    </lineage>
</organism>
<evidence type="ECO:0000313" key="2">
    <source>
        <dbReference type="Proteomes" id="UP000268093"/>
    </source>
</evidence>
<reference evidence="1 2" key="1">
    <citation type="journal article" date="2018" name="New Phytol.">
        <title>Phylogenomics of Endogonaceae and evolution of mycorrhizas within Mucoromycota.</title>
        <authorList>
            <person name="Chang Y."/>
            <person name="Desiro A."/>
            <person name="Na H."/>
            <person name="Sandor L."/>
            <person name="Lipzen A."/>
            <person name="Clum A."/>
            <person name="Barry K."/>
            <person name="Grigoriev I.V."/>
            <person name="Martin F.M."/>
            <person name="Stajich J.E."/>
            <person name="Smith M.E."/>
            <person name="Bonito G."/>
            <person name="Spatafora J.W."/>
        </authorList>
    </citation>
    <scope>NUCLEOTIDE SEQUENCE [LARGE SCALE GENOMIC DNA]</scope>
    <source>
        <strain evidence="1 2">GMNB39</strain>
    </source>
</reference>
<sequence length="72" mass="8120">MARWARWQDGKMSKMARWQDGKTARWQDSKIARWQDDSKTGNTGVLLPGTAAVDEILELSRAEVSGLDAKDK</sequence>
<name>A0A433DKY0_9FUNG</name>
<protein>
    <submittedName>
        <fullName evidence="1">Uncharacterized protein</fullName>
    </submittedName>
</protein>
<proteinExistence type="predicted"/>
<accession>A0A433DKY0</accession>
<dbReference type="EMBL" id="RBNI01000663">
    <property type="protein sequence ID" value="RUP51533.1"/>
    <property type="molecule type" value="Genomic_DNA"/>
</dbReference>
<dbReference type="AlphaFoldDB" id="A0A433DKY0"/>